<dbReference type="SUPFAM" id="SSF56219">
    <property type="entry name" value="DNase I-like"/>
    <property type="match status" value="1"/>
</dbReference>
<dbReference type="GO" id="GO:0005509">
    <property type="term" value="F:calcium ion binding"/>
    <property type="evidence" value="ECO:0007669"/>
    <property type="project" value="InterPro"/>
</dbReference>
<dbReference type="Proteomes" id="UP000028725">
    <property type="component" value="Unassembled WGS sequence"/>
</dbReference>
<dbReference type="InterPro" id="IPR013783">
    <property type="entry name" value="Ig-like_fold"/>
</dbReference>
<dbReference type="AlphaFoldDB" id="A0A085VZ77"/>
<sequence length="492" mass="52323">MKSFARAAGVLALVCVLCACSGRGDEKGPVLPTAELPSTTVGMPYEVSLAATGGEPPLRYTVGTVPPGFAFSAGTAQFTGPATAPGDYTLTVQVADAEGAQDSRTYAFRVYAAPSIATTGLAPATLGQAYEIALSSTGGLLPVRWSIANGALPPGLTLTANGNLSGTPNVLGTYSFTVQLADGNSAQTTRVFTLQVRDASAAFMLDVGNWNIEWFGATGQGQGPTDETLQLNNVRSVIQENGLDFWALEEVVDVNQFNALKQGLPGYAGFVSNDPSVTGSASYSAGEQKLAVLYRSSVVQVLKAEVILRSADYAFAGRPPLRVDLRITHNGVSVDMVAIVLHMKAGTDPGTDFNSSDYGRRTNAGAALKQYLETSLVNKPVIVLGDWNDDVDLSISRDPNNTSVYLPSPYQSYVDQPPEYTFLTQPLSQKREGSTVGFPNMIDHQLVTNELAAHYVSNSTRRVIPNILNYETTTTDHYPIVSRFDFGPVVNP</sequence>
<keyword evidence="1" id="KW-0732">Signal</keyword>
<comment type="caution">
    <text evidence="3">The sequence shown here is derived from an EMBL/GenBank/DDBJ whole genome shotgun (WGS) entry which is preliminary data.</text>
</comment>
<accession>A0A085VZ77</accession>
<dbReference type="SUPFAM" id="SSF49313">
    <property type="entry name" value="Cadherin-like"/>
    <property type="match status" value="2"/>
</dbReference>
<dbReference type="PANTHER" id="PTHR37494">
    <property type="entry name" value="HEMAGGLUTININ"/>
    <property type="match status" value="1"/>
</dbReference>
<proteinExistence type="predicted"/>
<protein>
    <submittedName>
        <fullName evidence="3">EF hand domain/PKD domain protein</fullName>
    </submittedName>
</protein>
<dbReference type="Pfam" id="PF03372">
    <property type="entry name" value="Exo_endo_phos"/>
    <property type="match status" value="1"/>
</dbReference>
<dbReference type="Gene3D" id="3.60.10.10">
    <property type="entry name" value="Endonuclease/exonuclease/phosphatase"/>
    <property type="match status" value="1"/>
</dbReference>
<dbReference type="STRING" id="394096.DB31_4653"/>
<keyword evidence="4" id="KW-1185">Reference proteome</keyword>
<dbReference type="GO" id="GO:0016020">
    <property type="term" value="C:membrane"/>
    <property type="evidence" value="ECO:0007669"/>
    <property type="project" value="InterPro"/>
</dbReference>
<reference evidence="3 4" key="1">
    <citation type="submission" date="2014-04" db="EMBL/GenBank/DDBJ databases">
        <title>Genome assembly of Hyalangium minutum DSM 14724.</title>
        <authorList>
            <person name="Sharma G."/>
            <person name="Subramanian S."/>
        </authorList>
    </citation>
    <scope>NUCLEOTIDE SEQUENCE [LARGE SCALE GENOMIC DNA]</scope>
    <source>
        <strain evidence="3 4">DSM 14724</strain>
    </source>
</reference>
<name>A0A085VZ77_9BACT</name>
<dbReference type="EMBL" id="JMCB01000028">
    <property type="protein sequence ID" value="KFE60740.1"/>
    <property type="molecule type" value="Genomic_DNA"/>
</dbReference>
<evidence type="ECO:0000313" key="3">
    <source>
        <dbReference type="EMBL" id="KFE60740.1"/>
    </source>
</evidence>
<dbReference type="PATRIC" id="fig|394096.3.peg.8385"/>
<dbReference type="InterPro" id="IPR036691">
    <property type="entry name" value="Endo/exonu/phosph_ase_sf"/>
</dbReference>
<evidence type="ECO:0000313" key="4">
    <source>
        <dbReference type="Proteomes" id="UP000028725"/>
    </source>
</evidence>
<feature type="domain" description="Endonuclease/exonuclease/phosphatase" evidence="2">
    <location>
        <begin position="209"/>
        <end position="461"/>
    </location>
</feature>
<dbReference type="PANTHER" id="PTHR37494:SF1">
    <property type="entry name" value="STAPHYLOCOCCUS AUREUS SURFACE PROTEIN A"/>
    <property type="match status" value="1"/>
</dbReference>
<evidence type="ECO:0000259" key="2">
    <source>
        <dbReference type="Pfam" id="PF03372"/>
    </source>
</evidence>
<dbReference type="Gene3D" id="2.60.40.10">
    <property type="entry name" value="Immunoglobulins"/>
    <property type="match status" value="2"/>
</dbReference>
<dbReference type="PROSITE" id="PS51257">
    <property type="entry name" value="PROKAR_LIPOPROTEIN"/>
    <property type="match status" value="1"/>
</dbReference>
<dbReference type="Pfam" id="PF05345">
    <property type="entry name" value="He_PIG"/>
    <property type="match status" value="2"/>
</dbReference>
<dbReference type="OrthoDB" id="5500612at2"/>
<dbReference type="InterPro" id="IPR015919">
    <property type="entry name" value="Cadherin-like_sf"/>
</dbReference>
<feature type="signal peptide" evidence="1">
    <location>
        <begin position="1"/>
        <end position="21"/>
    </location>
</feature>
<feature type="chain" id="PRO_5001799283" evidence="1">
    <location>
        <begin position="22"/>
        <end position="492"/>
    </location>
</feature>
<dbReference type="GO" id="GO:0003824">
    <property type="term" value="F:catalytic activity"/>
    <property type="evidence" value="ECO:0007669"/>
    <property type="project" value="InterPro"/>
</dbReference>
<gene>
    <name evidence="3" type="ORF">DB31_4653</name>
</gene>
<evidence type="ECO:0000256" key="1">
    <source>
        <dbReference type="SAM" id="SignalP"/>
    </source>
</evidence>
<dbReference type="RefSeq" id="WP_044198697.1">
    <property type="nucleotide sequence ID" value="NZ_JMCB01000028.1"/>
</dbReference>
<dbReference type="InterPro" id="IPR005135">
    <property type="entry name" value="Endo/exonuclease/phosphatase"/>
</dbReference>
<organism evidence="3 4">
    <name type="scientific">Hyalangium minutum</name>
    <dbReference type="NCBI Taxonomy" id="394096"/>
    <lineage>
        <taxon>Bacteria</taxon>
        <taxon>Pseudomonadati</taxon>
        <taxon>Myxococcota</taxon>
        <taxon>Myxococcia</taxon>
        <taxon>Myxococcales</taxon>
        <taxon>Cystobacterineae</taxon>
        <taxon>Archangiaceae</taxon>
        <taxon>Hyalangium</taxon>
    </lineage>
</organism>